<evidence type="ECO:0000313" key="2">
    <source>
        <dbReference type="Proteomes" id="UP000789860"/>
    </source>
</evidence>
<evidence type="ECO:0000313" key="1">
    <source>
        <dbReference type="EMBL" id="CAG8565425.1"/>
    </source>
</evidence>
<protein>
    <submittedName>
        <fullName evidence="1">4141_t:CDS:1</fullName>
    </submittedName>
</protein>
<gene>
    <name evidence="1" type="ORF">SCALOS_LOCUS5658</name>
</gene>
<sequence length="586" mass="70271">EANEFSKKLLEDEEKKKENRRRCSERFSGKYWVKMPVFLTSKKDARADKLPYKSEDKENKRAIREEWLPKKKPVLDINDTIPLVNSVGKNLTLDHHNNYQHSVHLFYVIRFFLELYQLLNLKDSNIVSMPNWSNILNSKIFKLIFNNIRHFKEQKSWLELKIGLECLNQMSKTLDTVGSKSTNEDHESRNKAQQLQHRILNDKKNLELIVDVVKSSSKQPVSFLRSLVETVHRLLSTLERVKSRKYIYVKQKRRANKHSKNIKYIKDEYEYRVDKIDSCEQRYRAKAFEKYEMCFVNEEVLSTYCALLDKEYETIDLDFHYINTMFYRIFSYCESSIFLKLSFMELLNRVLEHFKELTDSFHLNLNKSQIKFKEFANKIVEDFAERMEKNPLSYIELIFSKTDLFSLKNGHESYNQALLPEKLEHLEFKKQEELPFELKVEQWIENLLSLLIEEDKLHLIRWLQDVLRQFAEENRVIEDGENNVTINILDNFEDRFVIMAENAEQWDALANDEYFTALLKMFKFVKIVDEDGIRWIVSDSLSSADLFNLVDKIDTKIKIIDIRKQQEISKEENEINYRKRKRDEEE</sequence>
<proteinExistence type="predicted"/>
<dbReference type="EMBL" id="CAJVPM010009592">
    <property type="protein sequence ID" value="CAG8565425.1"/>
    <property type="molecule type" value="Genomic_DNA"/>
</dbReference>
<dbReference type="Proteomes" id="UP000789860">
    <property type="component" value="Unassembled WGS sequence"/>
</dbReference>
<accession>A0ACA9M7M3</accession>
<feature type="non-terminal residue" evidence="1">
    <location>
        <position position="1"/>
    </location>
</feature>
<organism evidence="1 2">
    <name type="scientific">Scutellospora calospora</name>
    <dbReference type="NCBI Taxonomy" id="85575"/>
    <lineage>
        <taxon>Eukaryota</taxon>
        <taxon>Fungi</taxon>
        <taxon>Fungi incertae sedis</taxon>
        <taxon>Mucoromycota</taxon>
        <taxon>Glomeromycotina</taxon>
        <taxon>Glomeromycetes</taxon>
        <taxon>Diversisporales</taxon>
        <taxon>Gigasporaceae</taxon>
        <taxon>Scutellospora</taxon>
    </lineage>
</organism>
<reference evidence="1" key="1">
    <citation type="submission" date="2021-06" db="EMBL/GenBank/DDBJ databases">
        <authorList>
            <person name="Kallberg Y."/>
            <person name="Tangrot J."/>
            <person name="Rosling A."/>
        </authorList>
    </citation>
    <scope>NUCLEOTIDE SEQUENCE</scope>
    <source>
        <strain evidence="1">AU212A</strain>
    </source>
</reference>
<keyword evidence="2" id="KW-1185">Reference proteome</keyword>
<comment type="caution">
    <text evidence="1">The sequence shown here is derived from an EMBL/GenBank/DDBJ whole genome shotgun (WGS) entry which is preliminary data.</text>
</comment>
<name>A0ACA9M7M3_9GLOM</name>